<evidence type="ECO:0000313" key="2">
    <source>
        <dbReference type="Proteomes" id="UP000253437"/>
    </source>
</evidence>
<reference evidence="1 2" key="1">
    <citation type="submission" date="2018-08" db="EMBL/GenBank/DDBJ databases">
        <title>Vibrio harveyi strains pathogenic to white snook Centropomus viridis Lockington (1877) and potential probiotic bacteria.</title>
        <authorList>
            <person name="Soto-Rodriguez S."/>
            <person name="Gomez-Gil B."/>
            <person name="Lozano-Olvera R."/>
        </authorList>
    </citation>
    <scope>NUCLEOTIDE SEQUENCE [LARGE SCALE GENOMIC DNA]</scope>
    <source>
        <strain evidence="1 2">CAIM 1508</strain>
    </source>
</reference>
<gene>
    <name evidence="1" type="ORF">DS957_003895</name>
</gene>
<comment type="caution">
    <text evidence="1">The sequence shown here is derived from an EMBL/GenBank/DDBJ whole genome shotgun (WGS) entry which is preliminary data.</text>
</comment>
<sequence>MKNTINHGVAKVYIEDSEPVIEFDQGGTFPLRTSERCLAMLSDASDDTAVEILTYIDDIALTKLKKAFGFDVGMIERDINDLDAALGDVIEQYNGFTGRTKQESFINAYHNRMITLKGIFSLNNLEAGIKAP</sequence>
<dbReference type="RefSeq" id="WP_114091686.1">
    <property type="nucleotide sequence ID" value="NZ_QOUW02000007.1"/>
</dbReference>
<dbReference type="Proteomes" id="UP000253437">
    <property type="component" value="Unassembled WGS sequence"/>
</dbReference>
<dbReference type="EMBL" id="QOUW02000007">
    <property type="protein sequence ID" value="RIW17918.1"/>
    <property type="molecule type" value="Genomic_DNA"/>
</dbReference>
<evidence type="ECO:0000313" key="1">
    <source>
        <dbReference type="EMBL" id="RIW17918.1"/>
    </source>
</evidence>
<dbReference type="AlphaFoldDB" id="A0A8B3DTS3"/>
<accession>A0A8B3DTS3</accession>
<name>A0A8B3DTS3_VIBHA</name>
<organism evidence="1 2">
    <name type="scientific">Vibrio harveyi</name>
    <name type="common">Beneckea harveyi</name>
    <dbReference type="NCBI Taxonomy" id="669"/>
    <lineage>
        <taxon>Bacteria</taxon>
        <taxon>Pseudomonadati</taxon>
        <taxon>Pseudomonadota</taxon>
        <taxon>Gammaproteobacteria</taxon>
        <taxon>Vibrionales</taxon>
        <taxon>Vibrionaceae</taxon>
        <taxon>Vibrio</taxon>
    </lineage>
</organism>
<proteinExistence type="predicted"/>
<protein>
    <submittedName>
        <fullName evidence="1">Uncharacterized protein</fullName>
    </submittedName>
</protein>